<dbReference type="InterPro" id="IPR003594">
    <property type="entry name" value="HATPase_dom"/>
</dbReference>
<dbReference type="InterPro" id="IPR036890">
    <property type="entry name" value="HATPase_C_sf"/>
</dbReference>
<evidence type="ECO:0000256" key="3">
    <source>
        <dbReference type="ARBA" id="ARBA00022553"/>
    </source>
</evidence>
<reference evidence="10 11" key="1">
    <citation type="journal article" date="2023" name="Antonie Van Leeuwenhoek">
        <title>Mesoterricola silvestris gen. nov., sp. nov., Mesoterricola sediminis sp. nov., Geothrix oryzae sp. nov., Geothrix edaphica sp. nov., Geothrix rubra sp. nov., and Geothrix limicola sp. nov., six novel members of Acidobacteriota isolated from soils.</title>
        <authorList>
            <person name="Itoh H."/>
            <person name="Sugisawa Y."/>
            <person name="Mise K."/>
            <person name="Xu Z."/>
            <person name="Kuniyasu M."/>
            <person name="Ushijima N."/>
            <person name="Kawano K."/>
            <person name="Kobayashi E."/>
            <person name="Shiratori Y."/>
            <person name="Masuda Y."/>
            <person name="Senoo K."/>
        </authorList>
    </citation>
    <scope>NUCLEOTIDE SEQUENCE [LARGE SCALE GENOMIC DNA]</scope>
    <source>
        <strain evidence="10 11">Red804</strain>
    </source>
</reference>
<evidence type="ECO:0000256" key="5">
    <source>
        <dbReference type="ARBA" id="ARBA00022777"/>
    </source>
</evidence>
<keyword evidence="5" id="KW-0418">Kinase</keyword>
<dbReference type="InterPro" id="IPR005467">
    <property type="entry name" value="His_kinase_dom"/>
</dbReference>
<dbReference type="SUPFAM" id="SSF55874">
    <property type="entry name" value="ATPase domain of HSP90 chaperone/DNA topoisomerase II/histidine kinase"/>
    <property type="match status" value="1"/>
</dbReference>
<keyword evidence="4" id="KW-0808">Transferase</keyword>
<gene>
    <name evidence="10" type="ORF">GETHLI_12820</name>
</gene>
<sequence>MTRASAWVLALFLPGSLGLLAQGSGRRPVHVMGLEEGLANPLVNCLAQSGDGLVWAGTWSGLFRTDGTRFELVDPAPGGTVLDLAVDGKGDLWVASDHALALRHRAHFQTLGPAQGLPEGGAYRRVLACPEGIFVICENRGYRSADGSRFEPIPGLGETPLLDLLWAPARGGTWALSAHGIRRILDERDMSLPRLQPGDSLLQAAEDAEGYFWLLSQRGLWRQAPGSTVWVDQRARFTFGLPTRLNAGVGGGIVLHAHAHAWWVKGEVLESHTLQVFQAAPGVGAALMDREGVLWLGAYSVQRTLGEGLWRIFDEREGLPAPGAWGMIRDRRGRLWVGGGKGLCLGVPGGWKVLLPGRQILSVQEDPEGGIWATGDPRDCVHRVDPESLAVETFRLPTPEPAQFRGVIPGRTAREAWVFPRWPVPGWAYYGHAEGRDWRWSPVLLGGSPITAVSYMRKAPDGRVYLTAPGGLYRLEGAQARLVLSRPAEWSPQYLTFSRDGELFLGNNDSHDILRFKPAGDGFSPSGRVTLPPSLGPYLLFAMEVDGTGHLWAGTSEGVMRMELGTGQTTRWTKGEGLPSNDCNALAILPEPNGDTWVGTAGGLALFQGSRERPVSALPAPLITSIRLQGRSLAAEEGTLELPSRPGTLEFRFQCLHFGLQARIRHQVRILGLNSAWESLDESRLALRGLGPGTYQLEVRSVLPEGLQSPVTSLAFRVAPAWWQTLWARAAAWLGLLALAATAIRIWVAQLRQRNRMLERMVAERGDEVARIGTQLLLAKEQADLANRSKSGFLANMSHELRTPLSAILLYTELLQESAREAGQAKAVRDLGRVAAAGKHLLTLINDLLDLARIEAGRARVQIECIALEPFLAEIHSTLKPLVDARGNQLQLQVERAPESLEADPTKLRQILFNLLSNANKFTKDGRLSLEVSEAEQGIVFEVTDTGIGMTPAQLGRIFQKFVQADDSIERQYGGTGLGLVISVELTKLLGGTLTVSSEIGQGTAFRLTIPKVHVPVAEPAEFSALEGDRPKAVVLESDTLHRDFLARMLGREGYWVGTAKGWDEGIRLVQQIHPAVVIVGLRLAQDEGGPRLRQLQQEAKCGHPSVLLAHLNEDGTKGLVIPLPQLLTAPFETTLASHFEARGGEALLLTRDPELRRTLSILAHAKGWGLETFEETRAAMESLRATAKDLLLVDLSDASESIHLLDQIHRLPELSMLPLVALLPAPDSGLSGLPQARQLHRREDLQALAAHLLPTL</sequence>
<comment type="caution">
    <text evidence="10">The sequence shown here is derived from an EMBL/GenBank/DDBJ whole genome shotgun (WGS) entry which is preliminary data.</text>
</comment>
<dbReference type="PANTHER" id="PTHR43711:SF26">
    <property type="entry name" value="SENSOR HISTIDINE KINASE RCSC"/>
    <property type="match status" value="1"/>
</dbReference>
<dbReference type="Proteomes" id="UP001165069">
    <property type="component" value="Unassembled WGS sequence"/>
</dbReference>
<keyword evidence="6" id="KW-0902">Two-component regulatory system</keyword>
<evidence type="ECO:0000256" key="4">
    <source>
        <dbReference type="ARBA" id="ARBA00022679"/>
    </source>
</evidence>
<protein>
    <recommendedName>
        <fullName evidence="2">histidine kinase</fullName>
        <ecNumber evidence="2">2.7.13.3</ecNumber>
    </recommendedName>
</protein>
<proteinExistence type="predicted"/>
<evidence type="ECO:0000313" key="10">
    <source>
        <dbReference type="EMBL" id="GLH72780.1"/>
    </source>
</evidence>
<evidence type="ECO:0000259" key="9">
    <source>
        <dbReference type="PROSITE" id="PS50110"/>
    </source>
</evidence>
<evidence type="ECO:0000259" key="8">
    <source>
        <dbReference type="PROSITE" id="PS50109"/>
    </source>
</evidence>
<evidence type="ECO:0000256" key="2">
    <source>
        <dbReference type="ARBA" id="ARBA00012438"/>
    </source>
</evidence>
<evidence type="ECO:0000256" key="6">
    <source>
        <dbReference type="ARBA" id="ARBA00023012"/>
    </source>
</evidence>
<dbReference type="EMBL" id="BSDE01000002">
    <property type="protein sequence ID" value="GLH72780.1"/>
    <property type="molecule type" value="Genomic_DNA"/>
</dbReference>
<dbReference type="InterPro" id="IPR036097">
    <property type="entry name" value="HisK_dim/P_sf"/>
</dbReference>
<dbReference type="InterPro" id="IPR015943">
    <property type="entry name" value="WD40/YVTN_repeat-like_dom_sf"/>
</dbReference>
<dbReference type="InterPro" id="IPR001789">
    <property type="entry name" value="Sig_transdc_resp-reg_receiver"/>
</dbReference>
<dbReference type="CDD" id="cd16922">
    <property type="entry name" value="HATPase_EvgS-ArcB-TorS-like"/>
    <property type="match status" value="1"/>
</dbReference>
<dbReference type="PROSITE" id="PS50109">
    <property type="entry name" value="HIS_KIN"/>
    <property type="match status" value="1"/>
</dbReference>
<dbReference type="InterPro" id="IPR003661">
    <property type="entry name" value="HisK_dim/P_dom"/>
</dbReference>
<keyword evidence="3" id="KW-0597">Phosphoprotein</keyword>
<comment type="caution">
    <text evidence="7">Lacks conserved residue(s) required for the propagation of feature annotation.</text>
</comment>
<evidence type="ECO:0000256" key="7">
    <source>
        <dbReference type="PROSITE-ProRule" id="PRU00169"/>
    </source>
</evidence>
<dbReference type="Gene3D" id="2.60.40.10">
    <property type="entry name" value="Immunoglobulins"/>
    <property type="match status" value="1"/>
</dbReference>
<dbReference type="CDD" id="cd00082">
    <property type="entry name" value="HisKA"/>
    <property type="match status" value="1"/>
</dbReference>
<dbReference type="SUPFAM" id="SSF47384">
    <property type="entry name" value="Homodimeric domain of signal transducing histidine kinase"/>
    <property type="match status" value="1"/>
</dbReference>
<dbReference type="InterPro" id="IPR004358">
    <property type="entry name" value="Sig_transdc_His_kin-like_C"/>
</dbReference>
<dbReference type="Pfam" id="PF02518">
    <property type="entry name" value="HATPase_c"/>
    <property type="match status" value="1"/>
</dbReference>
<dbReference type="EC" id="2.7.13.3" evidence="2"/>
<dbReference type="Gene3D" id="2.130.10.10">
    <property type="entry name" value="YVTN repeat-like/Quinoprotein amine dehydrogenase"/>
    <property type="match status" value="3"/>
</dbReference>
<accession>A0ABQ5QEB8</accession>
<feature type="domain" description="Histidine kinase" evidence="8">
    <location>
        <begin position="796"/>
        <end position="1014"/>
    </location>
</feature>
<dbReference type="Gene3D" id="1.10.287.130">
    <property type="match status" value="1"/>
</dbReference>
<dbReference type="SUPFAM" id="SSF63829">
    <property type="entry name" value="Calcium-dependent phosphotriesterase"/>
    <property type="match status" value="1"/>
</dbReference>
<dbReference type="SMART" id="SM00387">
    <property type="entry name" value="HATPase_c"/>
    <property type="match status" value="1"/>
</dbReference>
<dbReference type="PROSITE" id="PS50110">
    <property type="entry name" value="RESPONSE_REGULATORY"/>
    <property type="match status" value="1"/>
</dbReference>
<dbReference type="PANTHER" id="PTHR43711">
    <property type="entry name" value="TWO-COMPONENT HISTIDINE KINASE"/>
    <property type="match status" value="1"/>
</dbReference>
<dbReference type="SUPFAM" id="SSF52172">
    <property type="entry name" value="CheY-like"/>
    <property type="match status" value="1"/>
</dbReference>
<dbReference type="Pfam" id="PF00512">
    <property type="entry name" value="HisKA"/>
    <property type="match status" value="1"/>
</dbReference>
<keyword evidence="11" id="KW-1185">Reference proteome</keyword>
<dbReference type="InterPro" id="IPR013783">
    <property type="entry name" value="Ig-like_fold"/>
</dbReference>
<dbReference type="InterPro" id="IPR011006">
    <property type="entry name" value="CheY-like_superfamily"/>
</dbReference>
<dbReference type="SMART" id="SM00388">
    <property type="entry name" value="HisKA"/>
    <property type="match status" value="1"/>
</dbReference>
<name>A0ABQ5QEB8_9BACT</name>
<comment type="catalytic activity">
    <reaction evidence="1">
        <text>ATP + protein L-histidine = ADP + protein N-phospho-L-histidine.</text>
        <dbReference type="EC" id="2.7.13.3"/>
    </reaction>
</comment>
<dbReference type="PRINTS" id="PR00344">
    <property type="entry name" value="BCTRLSENSOR"/>
</dbReference>
<dbReference type="Gene3D" id="3.30.565.10">
    <property type="entry name" value="Histidine kinase-like ATPase, C-terminal domain"/>
    <property type="match status" value="1"/>
</dbReference>
<dbReference type="InterPro" id="IPR050736">
    <property type="entry name" value="Sensor_HK_Regulatory"/>
</dbReference>
<evidence type="ECO:0000256" key="1">
    <source>
        <dbReference type="ARBA" id="ARBA00000085"/>
    </source>
</evidence>
<feature type="domain" description="Response regulatory" evidence="9">
    <location>
        <begin position="1032"/>
        <end position="1167"/>
    </location>
</feature>
<organism evidence="10 11">
    <name type="scientific">Geothrix limicola</name>
    <dbReference type="NCBI Taxonomy" id="2927978"/>
    <lineage>
        <taxon>Bacteria</taxon>
        <taxon>Pseudomonadati</taxon>
        <taxon>Acidobacteriota</taxon>
        <taxon>Holophagae</taxon>
        <taxon>Holophagales</taxon>
        <taxon>Holophagaceae</taxon>
        <taxon>Geothrix</taxon>
    </lineage>
</organism>
<evidence type="ECO:0000313" key="11">
    <source>
        <dbReference type="Proteomes" id="UP001165069"/>
    </source>
</evidence>